<feature type="region of interest" description="Disordered" evidence="5">
    <location>
        <begin position="425"/>
        <end position="475"/>
    </location>
</feature>
<dbReference type="InterPro" id="IPR025166">
    <property type="entry name" value="Integrase_DNA_bind_dom"/>
</dbReference>
<evidence type="ECO:0000259" key="6">
    <source>
        <dbReference type="PROSITE" id="PS51898"/>
    </source>
</evidence>
<dbReference type="CDD" id="cd00801">
    <property type="entry name" value="INT_P4_C"/>
    <property type="match status" value="1"/>
</dbReference>
<comment type="similarity">
    <text evidence="1">Belongs to the 'phage' integrase family.</text>
</comment>
<name>A0ABW0SXE1_9GAMM</name>
<dbReference type="Proteomes" id="UP001596111">
    <property type="component" value="Unassembled WGS sequence"/>
</dbReference>
<dbReference type="InterPro" id="IPR050808">
    <property type="entry name" value="Phage_Integrase"/>
</dbReference>
<dbReference type="Gene3D" id="3.30.160.390">
    <property type="entry name" value="Integrase, DNA-binding domain"/>
    <property type="match status" value="1"/>
</dbReference>
<dbReference type="SUPFAM" id="SSF56349">
    <property type="entry name" value="DNA breaking-rejoining enzymes"/>
    <property type="match status" value="1"/>
</dbReference>
<dbReference type="RefSeq" id="WP_377326050.1">
    <property type="nucleotide sequence ID" value="NZ_JBHSNG010000006.1"/>
</dbReference>
<dbReference type="InterPro" id="IPR038488">
    <property type="entry name" value="Integrase_DNA-bd_sf"/>
</dbReference>
<accession>A0ABW0SXE1</accession>
<evidence type="ECO:0000256" key="1">
    <source>
        <dbReference type="ARBA" id="ARBA00008857"/>
    </source>
</evidence>
<dbReference type="Gene3D" id="1.10.443.10">
    <property type="entry name" value="Intergrase catalytic core"/>
    <property type="match status" value="1"/>
</dbReference>
<evidence type="ECO:0000256" key="3">
    <source>
        <dbReference type="ARBA" id="ARBA00023125"/>
    </source>
</evidence>
<dbReference type="Pfam" id="PF00589">
    <property type="entry name" value="Phage_integrase"/>
    <property type="match status" value="1"/>
</dbReference>
<evidence type="ECO:0000256" key="5">
    <source>
        <dbReference type="SAM" id="MobiDB-lite"/>
    </source>
</evidence>
<comment type="caution">
    <text evidence="7">The sequence shown here is derived from an EMBL/GenBank/DDBJ whole genome shotgun (WGS) entry which is preliminary data.</text>
</comment>
<dbReference type="InterPro" id="IPR002104">
    <property type="entry name" value="Integrase_catalytic"/>
</dbReference>
<dbReference type="InterPro" id="IPR053876">
    <property type="entry name" value="Phage_int_M"/>
</dbReference>
<feature type="domain" description="Tyr recombinase" evidence="6">
    <location>
        <begin position="228"/>
        <end position="408"/>
    </location>
</feature>
<keyword evidence="4" id="KW-0233">DNA recombination</keyword>
<evidence type="ECO:0000256" key="4">
    <source>
        <dbReference type="ARBA" id="ARBA00023172"/>
    </source>
</evidence>
<evidence type="ECO:0000256" key="2">
    <source>
        <dbReference type="ARBA" id="ARBA00022908"/>
    </source>
</evidence>
<gene>
    <name evidence="7" type="ORF">ACFPPB_07810</name>
</gene>
<dbReference type="Pfam" id="PF13356">
    <property type="entry name" value="Arm-DNA-bind_3"/>
    <property type="match status" value="1"/>
</dbReference>
<organism evidence="7 8">
    <name type="scientific">Rhodanobacter terrae</name>
    <dbReference type="NCBI Taxonomy" id="418647"/>
    <lineage>
        <taxon>Bacteria</taxon>
        <taxon>Pseudomonadati</taxon>
        <taxon>Pseudomonadota</taxon>
        <taxon>Gammaproteobacteria</taxon>
        <taxon>Lysobacterales</taxon>
        <taxon>Rhodanobacteraceae</taxon>
        <taxon>Rhodanobacter</taxon>
    </lineage>
</organism>
<sequence length="475" mass="53222">MIRGTSLATGLQCEYVCEYLPEVELRITMLTEIAIKSLKPKTKVYRVSDATGLCLEVHPNGRKHWRLRYRYAGKSQMMSLGPWPLIPLALARRKRDDSRRLLYDGVDPVRHKREQADARLRERDGLFPIVAKAWLAFKEGTVGTETYRKMKLVVEGDLIPALRRHSATALTTKDCTPILRDIAARAPNLATKARQYLNGIVDYAIKEGLREDGKVLALRGVIPTYEKHHIAAITRPDELGPLLRAIDGYGSPTTRDALLFASWTALRPAIVASAQWPHIDLDAAEWHIPGALMKMGHDHIVPLPRQAIAMLRTRRAALPARQAYVFPSPAKQTTPHLHRDALSKALRDMGFQGKHATHGFRGTLRTMARERLGVDIDVLEAQLAHAKRGEVQKAYDRTTFDDQRREVMQTWADYLDQHRTHVASNAPGATAARPTTDPHSARAKQPSAHRGRTPAEGRVQSSHRSAPTHRDAAGR</sequence>
<dbReference type="PANTHER" id="PTHR30629">
    <property type="entry name" value="PROPHAGE INTEGRASE"/>
    <property type="match status" value="1"/>
</dbReference>
<dbReference type="InterPro" id="IPR010998">
    <property type="entry name" value="Integrase_recombinase_N"/>
</dbReference>
<dbReference type="EMBL" id="JBHSNG010000006">
    <property type="protein sequence ID" value="MFC5581016.1"/>
    <property type="molecule type" value="Genomic_DNA"/>
</dbReference>
<dbReference type="Pfam" id="PF22022">
    <property type="entry name" value="Phage_int_M"/>
    <property type="match status" value="1"/>
</dbReference>
<dbReference type="Gene3D" id="1.10.150.130">
    <property type="match status" value="1"/>
</dbReference>
<protein>
    <submittedName>
        <fullName evidence="7">Tyrosine-type recombinase/integrase</fullName>
    </submittedName>
</protein>
<keyword evidence="3" id="KW-0238">DNA-binding</keyword>
<evidence type="ECO:0000313" key="7">
    <source>
        <dbReference type="EMBL" id="MFC5581016.1"/>
    </source>
</evidence>
<keyword evidence="8" id="KW-1185">Reference proteome</keyword>
<evidence type="ECO:0000313" key="8">
    <source>
        <dbReference type="Proteomes" id="UP001596111"/>
    </source>
</evidence>
<keyword evidence="2" id="KW-0229">DNA integration</keyword>
<dbReference type="InterPro" id="IPR013762">
    <property type="entry name" value="Integrase-like_cat_sf"/>
</dbReference>
<dbReference type="PANTHER" id="PTHR30629:SF2">
    <property type="entry name" value="PROPHAGE INTEGRASE INTS-RELATED"/>
    <property type="match status" value="1"/>
</dbReference>
<proteinExistence type="inferred from homology"/>
<reference evidence="8" key="1">
    <citation type="journal article" date="2019" name="Int. J. Syst. Evol. Microbiol.">
        <title>The Global Catalogue of Microorganisms (GCM) 10K type strain sequencing project: providing services to taxonomists for standard genome sequencing and annotation.</title>
        <authorList>
            <consortium name="The Broad Institute Genomics Platform"/>
            <consortium name="The Broad Institute Genome Sequencing Center for Infectious Disease"/>
            <person name="Wu L."/>
            <person name="Ma J."/>
        </authorList>
    </citation>
    <scope>NUCLEOTIDE SEQUENCE [LARGE SCALE GENOMIC DNA]</scope>
    <source>
        <strain evidence="8">CGMCC 1.13587</strain>
    </source>
</reference>
<dbReference type="PROSITE" id="PS51898">
    <property type="entry name" value="TYR_RECOMBINASE"/>
    <property type="match status" value="1"/>
</dbReference>
<dbReference type="InterPro" id="IPR011010">
    <property type="entry name" value="DNA_brk_join_enz"/>
</dbReference>